<dbReference type="Pfam" id="PF04536">
    <property type="entry name" value="TPM_phosphatase"/>
    <property type="match status" value="1"/>
</dbReference>
<name>A0ABW2L3N7_9BACT</name>
<evidence type="ECO:0000313" key="4">
    <source>
        <dbReference type="Proteomes" id="UP001596472"/>
    </source>
</evidence>
<proteinExistence type="predicted"/>
<dbReference type="RefSeq" id="WP_379708998.1">
    <property type="nucleotide sequence ID" value="NZ_JBHTBS010000001.1"/>
</dbReference>
<gene>
    <name evidence="3" type="ORF">ACFQY0_03155</name>
</gene>
<reference evidence="4" key="1">
    <citation type="journal article" date="2019" name="Int. J. Syst. Evol. Microbiol.">
        <title>The Global Catalogue of Microorganisms (GCM) 10K type strain sequencing project: providing services to taxonomists for standard genome sequencing and annotation.</title>
        <authorList>
            <consortium name="The Broad Institute Genomics Platform"/>
            <consortium name="The Broad Institute Genome Sequencing Center for Infectious Disease"/>
            <person name="Wu L."/>
            <person name="Ma J."/>
        </authorList>
    </citation>
    <scope>NUCLEOTIDE SEQUENCE [LARGE SCALE GENOMIC DNA]</scope>
    <source>
        <strain evidence="4">CGMCC 4.1467</strain>
    </source>
</reference>
<evidence type="ECO:0000259" key="2">
    <source>
        <dbReference type="Pfam" id="PF04536"/>
    </source>
</evidence>
<dbReference type="Gene3D" id="3.10.310.50">
    <property type="match status" value="1"/>
</dbReference>
<comment type="caution">
    <text evidence="3">The sequence shown here is derived from an EMBL/GenBank/DDBJ whole genome shotgun (WGS) entry which is preliminary data.</text>
</comment>
<dbReference type="InterPro" id="IPR007621">
    <property type="entry name" value="TPM_dom"/>
</dbReference>
<dbReference type="EMBL" id="JBHTBS010000001">
    <property type="protein sequence ID" value="MFC7336161.1"/>
    <property type="molecule type" value="Genomic_DNA"/>
</dbReference>
<organism evidence="3 4">
    <name type="scientific">Haloferula chungangensis</name>
    <dbReference type="NCBI Taxonomy" id="1048331"/>
    <lineage>
        <taxon>Bacteria</taxon>
        <taxon>Pseudomonadati</taxon>
        <taxon>Verrucomicrobiota</taxon>
        <taxon>Verrucomicrobiia</taxon>
        <taxon>Verrucomicrobiales</taxon>
        <taxon>Verrucomicrobiaceae</taxon>
        <taxon>Haloferula</taxon>
    </lineage>
</organism>
<dbReference type="Proteomes" id="UP001596472">
    <property type="component" value="Unassembled WGS sequence"/>
</dbReference>
<keyword evidence="4" id="KW-1185">Reference proteome</keyword>
<protein>
    <submittedName>
        <fullName evidence="3">TPM domain-containing protein</fullName>
    </submittedName>
</protein>
<sequence>MTSADERYGSEEIVIRRLEDQAGLMRSREREKVEAAMDRFEKRFPQLFFAVCTSRTEGRSDVRQFGFWLLNRAAFKDVPLDRPNECGILLTIDPDAKSAGLTWGYALDAFLNADDTFLFLRHAHAYWVEGRYSEGIVRGLHQLSKVLAKRCRQAKSDPERFEKRVAAPKAARQVAERIRAGHRKSGKKGVAP</sequence>
<feature type="domain" description="TPM" evidence="2">
    <location>
        <begin position="19"/>
        <end position="145"/>
    </location>
</feature>
<evidence type="ECO:0000256" key="1">
    <source>
        <dbReference type="SAM" id="MobiDB-lite"/>
    </source>
</evidence>
<feature type="compositionally biased region" description="Basic residues" evidence="1">
    <location>
        <begin position="180"/>
        <end position="192"/>
    </location>
</feature>
<accession>A0ABW2L3N7</accession>
<feature type="region of interest" description="Disordered" evidence="1">
    <location>
        <begin position="162"/>
        <end position="192"/>
    </location>
</feature>
<evidence type="ECO:0000313" key="3">
    <source>
        <dbReference type="EMBL" id="MFC7336161.1"/>
    </source>
</evidence>